<sequence>MYMVMLGYSFSPQWLALPRSERQRLKAAHITPLVEKYADRVRVRFFDAEAFQTRFSDFALMETEDLTAYYYLVEEIRDSPLVGQGYLTFQDIVLGIEDGHGRFERDLATGPAA</sequence>
<organism evidence="2">
    <name type="scientific">Kitasatospora camelliae</name>
    <dbReference type="NCBI Taxonomy" id="3156397"/>
    <lineage>
        <taxon>Bacteria</taxon>
        <taxon>Bacillati</taxon>
        <taxon>Actinomycetota</taxon>
        <taxon>Actinomycetes</taxon>
        <taxon>Kitasatosporales</taxon>
        <taxon>Streptomycetaceae</taxon>
        <taxon>Kitasatospora</taxon>
    </lineage>
</organism>
<evidence type="ECO:0000313" key="2">
    <source>
        <dbReference type="EMBL" id="XCM83661.1"/>
    </source>
</evidence>
<proteinExistence type="inferred from homology"/>
<dbReference type="InterPro" id="IPR031409">
    <property type="entry name" value="Darcynin"/>
</dbReference>
<reference evidence="2" key="1">
    <citation type="submission" date="2024-06" db="EMBL/GenBank/DDBJ databases">
        <title>The genome sequences of Kitasatospora sp. strain HUAS MG31.</title>
        <authorList>
            <person name="Mo P."/>
        </authorList>
    </citation>
    <scope>NUCLEOTIDE SEQUENCE</scope>
    <source>
        <strain evidence="2">HUAS MG31</strain>
    </source>
</reference>
<protein>
    <submittedName>
        <fullName evidence="2">Darcynin family protein</fullName>
    </submittedName>
</protein>
<gene>
    <name evidence="2" type="ORF">ABWK59_34395</name>
</gene>
<comment type="similarity">
    <text evidence="1">Belongs to the darcynin family.</text>
</comment>
<accession>A0AAU8K4K4</accession>
<name>A0AAU8K4K4_9ACTN</name>
<dbReference type="Pfam" id="PF17074">
    <property type="entry name" value="Darcynin"/>
    <property type="match status" value="1"/>
</dbReference>
<evidence type="ECO:0000256" key="1">
    <source>
        <dbReference type="ARBA" id="ARBA00006869"/>
    </source>
</evidence>
<dbReference type="AlphaFoldDB" id="A0AAU8K4K4"/>
<dbReference type="EMBL" id="CP159872">
    <property type="protein sequence ID" value="XCM83661.1"/>
    <property type="molecule type" value="Genomic_DNA"/>
</dbReference>
<dbReference type="RefSeq" id="WP_354644597.1">
    <property type="nucleotide sequence ID" value="NZ_CP159872.1"/>
</dbReference>
<dbReference type="KEGG" id="kcm:ABWK59_34395"/>